<gene>
    <name evidence="1" type="ORF">WKI58_03075</name>
</gene>
<name>A0ACC6QB20_9ACTN</name>
<organism evidence="1 2">
    <name type="scientific">Streptomyces pratisoli</name>
    <dbReference type="NCBI Taxonomy" id="3139917"/>
    <lineage>
        <taxon>Bacteria</taxon>
        <taxon>Bacillati</taxon>
        <taxon>Actinomycetota</taxon>
        <taxon>Actinomycetes</taxon>
        <taxon>Kitasatosporales</taxon>
        <taxon>Streptomycetaceae</taxon>
        <taxon>Streptomyces</taxon>
    </lineage>
</organism>
<proteinExistence type="predicted"/>
<sequence>MSSVSVHSGGRRRRGRVIGALCAVAASAVVVSGCGDGGQGKTSAAAPTAPAQAVGQTTPGGLTRDQTERQALVTSAKIGWDEAADTALAKVPGSKLIEIKLKRAQAGTPEWESEIAAADGTAHDVHVDAVSGQVTQSRVESDQDNEDRQQLADRLSKAKITPQQAATTATDRKQGTVIAVGLEGADSRGPIWSVDVVTKNDGYKTAFDIDAVSGEVLREEVDRD</sequence>
<dbReference type="Proteomes" id="UP001375539">
    <property type="component" value="Unassembled WGS sequence"/>
</dbReference>
<comment type="caution">
    <text evidence="1">The sequence shown here is derived from an EMBL/GenBank/DDBJ whole genome shotgun (WGS) entry which is preliminary data.</text>
</comment>
<evidence type="ECO:0000313" key="2">
    <source>
        <dbReference type="Proteomes" id="UP001375539"/>
    </source>
</evidence>
<dbReference type="EMBL" id="JBBKAI010000002">
    <property type="protein sequence ID" value="MEJ8655521.1"/>
    <property type="molecule type" value="Genomic_DNA"/>
</dbReference>
<accession>A0ACC6QB20</accession>
<reference evidence="1" key="1">
    <citation type="submission" date="2024-03" db="EMBL/GenBank/DDBJ databases">
        <title>Novel Streptomyces species of biotechnological and ecological value are a feature of Machair soil.</title>
        <authorList>
            <person name="Prole J.R."/>
            <person name="Goodfellow M."/>
            <person name="Allenby N."/>
            <person name="Ward A.C."/>
        </authorList>
    </citation>
    <scope>NUCLEOTIDE SEQUENCE</scope>
    <source>
        <strain evidence="1">MS1.AVA.4</strain>
    </source>
</reference>
<protein>
    <submittedName>
        <fullName evidence="1">PepSY domain-containing protein</fullName>
    </submittedName>
</protein>
<evidence type="ECO:0000313" key="1">
    <source>
        <dbReference type="EMBL" id="MEJ8655521.1"/>
    </source>
</evidence>
<keyword evidence="2" id="KW-1185">Reference proteome</keyword>